<feature type="transmembrane region" description="Helical" evidence="1">
    <location>
        <begin position="737"/>
        <end position="757"/>
    </location>
</feature>
<proteinExistence type="predicted"/>
<evidence type="ECO:0000313" key="2">
    <source>
        <dbReference type="EMBL" id="NYR16561.1"/>
    </source>
</evidence>
<protein>
    <submittedName>
        <fullName evidence="2">Uncharacterized protein</fullName>
    </submittedName>
</protein>
<dbReference type="GeneID" id="5055140"/>
<keyword evidence="3" id="KW-1185">Reference proteome</keyword>
<dbReference type="EMBL" id="JAAVJF010000006">
    <property type="protein sequence ID" value="NYR16561.1"/>
    <property type="molecule type" value="Genomic_DNA"/>
</dbReference>
<organism evidence="2 3">
    <name type="scientific">Pyrobaculum arsenaticum</name>
    <dbReference type="NCBI Taxonomy" id="121277"/>
    <lineage>
        <taxon>Archaea</taxon>
        <taxon>Thermoproteota</taxon>
        <taxon>Thermoprotei</taxon>
        <taxon>Thermoproteales</taxon>
        <taxon>Thermoproteaceae</taxon>
        <taxon>Pyrobaculum</taxon>
    </lineage>
</organism>
<gene>
    <name evidence="2" type="ORF">HC235_11610</name>
</gene>
<keyword evidence="1" id="KW-1133">Transmembrane helix</keyword>
<comment type="caution">
    <text evidence="2">The sequence shown here is derived from an EMBL/GenBank/DDBJ whole genome shotgun (WGS) entry which is preliminary data.</text>
</comment>
<dbReference type="Proteomes" id="UP000554766">
    <property type="component" value="Unassembled WGS sequence"/>
</dbReference>
<keyword evidence="1" id="KW-0472">Membrane</keyword>
<keyword evidence="1" id="KW-0812">Transmembrane</keyword>
<sequence length="763" mass="84465">MRALLLLILIATWAYSGIVTYWQGVFLELGEASIDGRGGAGIVLPNAVELWARQLVFYINATRVAQAYYNMFTGELLYVSSPTIHIYFTVRLGTAPVVASWKEQGNDVFSTGGLERVAKRYTAEPGLSRVYLVQIKIYAGARAGTYTIYEKTRGAVPCEEQAPVQRSTSVEVVVYNISPSMIGKEAAPVNVGVVVHREVIYRSYFASRYPDYVVARTYPNGTLRITLVNVYVCRDGVGELANVTRSIDIGGDPWIWISPKYPTAAYIAAVSAYFDQIISKMPWMFHPIIYLTSDVIFGEKNLILYNCENFGYVCGALEFSIFIGNETLALAPVAYPLFVGVGAMGEARGGAYTAVPGRFVEACKQHSYSREGCAYGQPAEPLWDLRGKNSTICIDGNCIKAPAGLLFAASPSYVVKGEFLPTPFGYAVAGKVDVRRLYSVSVVLPNGTLTFRVPWGETFVYTPPRVIELSNRTRYVGSADVEITVMQDLVLFVNYTRLYSVTVITPFGINETWVPEGAVVEIPEVSWDLGNGTTIFQKPVSITADRPYIIKPNYTVYYRIDVYMPNGTVSYWVKRGEVFIYNPPPVIDFGNNTRLLGAEPCELRADRPTNCTARYTKRQFYVVVYMLNKTWEDWVDEGALVEDLNVDTGVVNAGLGAKAYYKAVYVAEPLVVKTPGKHKLRYRVEGWVSVGDALGVPIPMAEVKLCNSIVKTDWSGVVNITAVSESLCRPEVRAPPFSPYVVIAFVASAVAGVAYFYKRQRGR</sequence>
<evidence type="ECO:0000313" key="3">
    <source>
        <dbReference type="Proteomes" id="UP000554766"/>
    </source>
</evidence>
<dbReference type="AlphaFoldDB" id="A0A7L4PCG4"/>
<name>A0A7L4PCG4_9CREN</name>
<accession>A0A7L4PCG4</accession>
<reference evidence="2 3" key="1">
    <citation type="journal article" date="2020" name="Nat. Commun.">
        <title>The structures of two archaeal type IV pili illuminate evolutionary relationships.</title>
        <authorList>
            <person name="Wang F."/>
            <person name="Baquero D.P."/>
            <person name="Su Z."/>
            <person name="Beltran L.C."/>
            <person name="Prangishvili D."/>
            <person name="Krupovic M."/>
            <person name="Egelman E.H."/>
        </authorList>
    </citation>
    <scope>NUCLEOTIDE SEQUENCE [LARGE SCALE GENOMIC DNA]</scope>
    <source>
        <strain evidence="2 3">2GA</strain>
    </source>
</reference>
<dbReference type="RefSeq" id="WP_011901375.1">
    <property type="nucleotide sequence ID" value="NZ_JAAVJF010000006.1"/>
</dbReference>
<evidence type="ECO:0000256" key="1">
    <source>
        <dbReference type="SAM" id="Phobius"/>
    </source>
</evidence>